<keyword evidence="1" id="KW-0805">Transcription regulation</keyword>
<dbReference type="InterPro" id="IPR011711">
    <property type="entry name" value="GntR_C"/>
</dbReference>
<evidence type="ECO:0000313" key="6">
    <source>
        <dbReference type="Proteomes" id="UP000585721"/>
    </source>
</evidence>
<dbReference type="InterPro" id="IPR000524">
    <property type="entry name" value="Tscrpt_reg_HTH_GntR"/>
</dbReference>
<sequence length="230" mass="26388">MQEDEQTDVDKVCDAIYQAILERRLEPNTRLVETKLASALGTSRPVVRQALLLMAQRRLVEIKPNRGAEVAEPTEKQAREVFQSRKLIEKEVVALACQNRKETDLLKLRHHLEAESAARNTHDRHALIRATGEFHIMLAEIAGNQLYLDFLRQLIALSSLILEKYQSEQVHHCDESHHAQLVDLIANKQSLEAQKLMLEHLNDIEAELVFERPVKETDLEAVFQAIRKPL</sequence>
<dbReference type="RefSeq" id="WP_188025740.1">
    <property type="nucleotide sequence ID" value="NZ_JACHGR010000002.1"/>
</dbReference>
<organism evidence="5 6">
    <name type="scientific">Tolumonas osonensis</name>
    <dbReference type="NCBI Taxonomy" id="675874"/>
    <lineage>
        <taxon>Bacteria</taxon>
        <taxon>Pseudomonadati</taxon>
        <taxon>Pseudomonadota</taxon>
        <taxon>Gammaproteobacteria</taxon>
        <taxon>Aeromonadales</taxon>
        <taxon>Aeromonadaceae</taxon>
        <taxon>Tolumonas</taxon>
    </lineage>
</organism>
<dbReference type="SMART" id="SM00345">
    <property type="entry name" value="HTH_GNTR"/>
    <property type="match status" value="1"/>
</dbReference>
<evidence type="ECO:0000256" key="2">
    <source>
        <dbReference type="ARBA" id="ARBA00023125"/>
    </source>
</evidence>
<dbReference type="PANTHER" id="PTHR43537:SF53">
    <property type="entry name" value="HTH-TYPE TRANSCRIPTIONAL REPRESSOR NANR"/>
    <property type="match status" value="1"/>
</dbReference>
<dbReference type="Pfam" id="PF00392">
    <property type="entry name" value="GntR"/>
    <property type="match status" value="1"/>
</dbReference>
<gene>
    <name evidence="5" type="ORF">HNR75_000822</name>
</gene>
<dbReference type="AlphaFoldDB" id="A0A841GJD5"/>
<protein>
    <submittedName>
        <fullName evidence="5">DNA-binding GntR family transcriptional regulator</fullName>
    </submittedName>
</protein>
<keyword evidence="2 5" id="KW-0238">DNA-binding</keyword>
<dbReference type="PROSITE" id="PS50949">
    <property type="entry name" value="HTH_GNTR"/>
    <property type="match status" value="1"/>
</dbReference>
<dbReference type="InterPro" id="IPR036390">
    <property type="entry name" value="WH_DNA-bd_sf"/>
</dbReference>
<evidence type="ECO:0000256" key="3">
    <source>
        <dbReference type="ARBA" id="ARBA00023163"/>
    </source>
</evidence>
<dbReference type="SMART" id="SM00895">
    <property type="entry name" value="FCD"/>
    <property type="match status" value="1"/>
</dbReference>
<keyword evidence="6" id="KW-1185">Reference proteome</keyword>
<feature type="domain" description="HTH gntR-type" evidence="4">
    <location>
        <begin position="6"/>
        <end position="73"/>
    </location>
</feature>
<reference evidence="5 6" key="1">
    <citation type="submission" date="2020-08" db="EMBL/GenBank/DDBJ databases">
        <title>Genomic Encyclopedia of Type Strains, Phase IV (KMG-IV): sequencing the most valuable type-strain genomes for metagenomic binning, comparative biology and taxonomic classification.</title>
        <authorList>
            <person name="Goeker M."/>
        </authorList>
    </citation>
    <scope>NUCLEOTIDE SEQUENCE [LARGE SCALE GENOMIC DNA]</scope>
    <source>
        <strain evidence="5 6">DSM 22975</strain>
    </source>
</reference>
<comment type="caution">
    <text evidence="5">The sequence shown here is derived from an EMBL/GenBank/DDBJ whole genome shotgun (WGS) entry which is preliminary data.</text>
</comment>
<dbReference type="SUPFAM" id="SSF46785">
    <property type="entry name" value="Winged helix' DNA-binding domain"/>
    <property type="match status" value="1"/>
</dbReference>
<accession>A0A841GJD5</accession>
<dbReference type="SUPFAM" id="SSF48008">
    <property type="entry name" value="GntR ligand-binding domain-like"/>
    <property type="match status" value="1"/>
</dbReference>
<dbReference type="Gene3D" id="1.10.10.10">
    <property type="entry name" value="Winged helix-like DNA-binding domain superfamily/Winged helix DNA-binding domain"/>
    <property type="match status" value="1"/>
</dbReference>
<evidence type="ECO:0000259" key="4">
    <source>
        <dbReference type="PROSITE" id="PS50949"/>
    </source>
</evidence>
<dbReference type="GO" id="GO:0003700">
    <property type="term" value="F:DNA-binding transcription factor activity"/>
    <property type="evidence" value="ECO:0007669"/>
    <property type="project" value="InterPro"/>
</dbReference>
<keyword evidence="3" id="KW-0804">Transcription</keyword>
<name>A0A841GJD5_9GAMM</name>
<dbReference type="Pfam" id="PF07729">
    <property type="entry name" value="FCD"/>
    <property type="match status" value="1"/>
</dbReference>
<dbReference type="GO" id="GO:0003677">
    <property type="term" value="F:DNA binding"/>
    <property type="evidence" value="ECO:0007669"/>
    <property type="project" value="UniProtKB-KW"/>
</dbReference>
<dbReference type="PANTHER" id="PTHR43537">
    <property type="entry name" value="TRANSCRIPTIONAL REGULATOR, GNTR FAMILY"/>
    <property type="match status" value="1"/>
</dbReference>
<evidence type="ECO:0000313" key="5">
    <source>
        <dbReference type="EMBL" id="MBB6054950.1"/>
    </source>
</evidence>
<dbReference type="InterPro" id="IPR036388">
    <property type="entry name" value="WH-like_DNA-bd_sf"/>
</dbReference>
<evidence type="ECO:0000256" key="1">
    <source>
        <dbReference type="ARBA" id="ARBA00023015"/>
    </source>
</evidence>
<dbReference type="Gene3D" id="1.20.120.530">
    <property type="entry name" value="GntR ligand-binding domain-like"/>
    <property type="match status" value="1"/>
</dbReference>
<dbReference type="Proteomes" id="UP000585721">
    <property type="component" value="Unassembled WGS sequence"/>
</dbReference>
<dbReference type="EMBL" id="JACHGR010000002">
    <property type="protein sequence ID" value="MBB6054950.1"/>
    <property type="molecule type" value="Genomic_DNA"/>
</dbReference>
<proteinExistence type="predicted"/>
<dbReference type="InterPro" id="IPR008920">
    <property type="entry name" value="TF_FadR/GntR_C"/>
</dbReference>